<feature type="region of interest" description="Disordered" evidence="3">
    <location>
        <begin position="117"/>
        <end position="136"/>
    </location>
</feature>
<dbReference type="FunCoup" id="A0A6J0BMA7">
    <property type="interactions" value="236"/>
</dbReference>
<dbReference type="InParanoid" id="A0A6J0BMA7"/>
<dbReference type="RefSeq" id="XP_015515774.1">
    <property type="nucleotide sequence ID" value="XM_015660288.2"/>
</dbReference>
<dbReference type="Pfam" id="PF09745">
    <property type="entry name" value="NSRP1_N"/>
    <property type="match status" value="1"/>
</dbReference>
<name>A0A6J0BMA7_NEOLC</name>
<organism evidence="6">
    <name type="scientific">Neodiprion lecontei</name>
    <name type="common">Redheaded pine sawfly</name>
    <dbReference type="NCBI Taxonomy" id="441921"/>
    <lineage>
        <taxon>Eukaryota</taxon>
        <taxon>Metazoa</taxon>
        <taxon>Ecdysozoa</taxon>
        <taxon>Arthropoda</taxon>
        <taxon>Hexapoda</taxon>
        <taxon>Insecta</taxon>
        <taxon>Pterygota</taxon>
        <taxon>Neoptera</taxon>
        <taxon>Endopterygota</taxon>
        <taxon>Hymenoptera</taxon>
        <taxon>Tenthredinoidea</taxon>
        <taxon>Diprionidae</taxon>
        <taxon>Diprioninae</taxon>
        <taxon>Neodiprion</taxon>
    </lineage>
</organism>
<comment type="similarity">
    <text evidence="1">Belongs to the NSRP1 family.</text>
</comment>
<feature type="compositionally biased region" description="Basic and acidic residues" evidence="3">
    <location>
        <begin position="295"/>
        <end position="341"/>
    </location>
</feature>
<sequence length="407" mass="46584">MTNENKEDKRYGLIVPSKNRLSVPKPGNVFGEDSGSDADDGSDWVRKALRAEGEKNLVKKQTQLTMKRALKEDPTVYQYDEVYDTIERSKIEEKINKKTVEKKAKYIENLLKAAERRKREQEHRVERMVQKEREAEGAMFADKESFVTSAYRAKLEEFKKMEEEEKRMDRLEAIGDVTKQQDISGFYRHLYTQTVDVNRKDADETDKEVKKEADSANTEITHIEKSEEDQDHVDKDDPLTTDSEKNSDHENERNLAKLQKSRKTLAKGGSNRQYRKRAAEISQSSSEDECDNEEDMLKTTVAEKSEAETPEKLIKLSSDDGKLKTKDIPSDTNKADSDVKPEANISAAENSAKQSEDKLDAEDGVKRVKKMEPEAPKISIWQKRTVGPIFEAALERYYARKAARSSG</sequence>
<protein>
    <submittedName>
        <fullName evidence="6">Nuclear speckle splicing regulatory protein 1</fullName>
    </submittedName>
</protein>
<evidence type="ECO:0000313" key="6">
    <source>
        <dbReference type="RefSeq" id="XP_015515774.1"/>
    </source>
</evidence>
<evidence type="ECO:0000313" key="5">
    <source>
        <dbReference type="Proteomes" id="UP000829291"/>
    </source>
</evidence>
<evidence type="ECO:0000256" key="1">
    <source>
        <dbReference type="ARBA" id="ARBA00010126"/>
    </source>
</evidence>
<reference evidence="6" key="1">
    <citation type="submission" date="2025-08" db="UniProtKB">
        <authorList>
            <consortium name="RefSeq"/>
        </authorList>
    </citation>
    <scope>IDENTIFICATION</scope>
    <source>
        <tissue evidence="6">Thorax and Abdomen</tissue>
    </source>
</reference>
<feature type="region of interest" description="Disordered" evidence="3">
    <location>
        <begin position="194"/>
        <end position="361"/>
    </location>
</feature>
<dbReference type="GO" id="GO:0000381">
    <property type="term" value="P:regulation of alternative mRNA splicing, via spliceosome"/>
    <property type="evidence" value="ECO:0007669"/>
    <property type="project" value="InterPro"/>
</dbReference>
<accession>A0A6J0BMA7</accession>
<gene>
    <name evidence="6" type="primary">LOC107221343</name>
</gene>
<feature type="region of interest" description="Disordered" evidence="3">
    <location>
        <begin position="17"/>
        <end position="42"/>
    </location>
</feature>
<feature type="domain" description="Nuclear speckle splicing regulatory protein 1 N-terminal" evidence="4">
    <location>
        <begin position="63"/>
        <end position="180"/>
    </location>
</feature>
<dbReference type="Proteomes" id="UP000829291">
    <property type="component" value="Chromosome 2"/>
</dbReference>
<keyword evidence="2" id="KW-0175">Coiled coil</keyword>
<dbReference type="InterPro" id="IPR042816">
    <property type="entry name" value="Nsrp1"/>
</dbReference>
<evidence type="ECO:0000256" key="2">
    <source>
        <dbReference type="ARBA" id="ARBA00023054"/>
    </source>
</evidence>
<feature type="compositionally biased region" description="Basic and acidic residues" evidence="3">
    <location>
        <begin position="232"/>
        <end position="255"/>
    </location>
</feature>
<dbReference type="PANTHER" id="PTHR31938">
    <property type="entry name" value="NUCLEAR SPECKLE SPLICING REGULATORY PROTEIN 1"/>
    <property type="match status" value="1"/>
</dbReference>
<dbReference type="OrthoDB" id="446635at2759"/>
<dbReference type="AlphaFoldDB" id="A0A6J0BMA7"/>
<evidence type="ECO:0000256" key="3">
    <source>
        <dbReference type="SAM" id="MobiDB-lite"/>
    </source>
</evidence>
<dbReference type="GeneID" id="107221343"/>
<feature type="compositionally biased region" description="Basic and acidic residues" evidence="3">
    <location>
        <begin position="197"/>
        <end position="214"/>
    </location>
</feature>
<evidence type="ECO:0000259" key="4">
    <source>
        <dbReference type="Pfam" id="PF09745"/>
    </source>
</evidence>
<dbReference type="InterPro" id="IPR018612">
    <property type="entry name" value="NSRP1_N"/>
</dbReference>
<proteinExistence type="inferred from homology"/>
<dbReference type="KEGG" id="nlo:107221343"/>
<dbReference type="PANTHER" id="PTHR31938:SF4">
    <property type="entry name" value="NUCLEAR SPECKLE SPLICING REGULATORY PROTEIN 1"/>
    <property type="match status" value="1"/>
</dbReference>
<keyword evidence="5" id="KW-1185">Reference proteome</keyword>